<dbReference type="InterPro" id="IPR036390">
    <property type="entry name" value="WH_DNA-bd_sf"/>
</dbReference>
<dbReference type="Pfam" id="PF00392">
    <property type="entry name" value="GntR"/>
    <property type="match status" value="1"/>
</dbReference>
<keyword evidence="1" id="KW-0805">Transcription regulation</keyword>
<dbReference type="AlphaFoldDB" id="A0A4R8M748"/>
<evidence type="ECO:0000259" key="4">
    <source>
        <dbReference type="PROSITE" id="PS50949"/>
    </source>
</evidence>
<dbReference type="Gene3D" id="1.10.10.10">
    <property type="entry name" value="Winged helix-like DNA-binding domain superfamily/Winged helix DNA-binding domain"/>
    <property type="match status" value="1"/>
</dbReference>
<keyword evidence="6" id="KW-1185">Reference proteome</keyword>
<dbReference type="PANTHER" id="PTHR43537:SF5">
    <property type="entry name" value="UXU OPERON TRANSCRIPTIONAL REGULATOR"/>
    <property type="match status" value="1"/>
</dbReference>
<dbReference type="GO" id="GO:0003700">
    <property type="term" value="F:DNA-binding transcription factor activity"/>
    <property type="evidence" value="ECO:0007669"/>
    <property type="project" value="InterPro"/>
</dbReference>
<sequence length="248" mass="27765">MDVIPFQRKNRSDVIFEKLQELIGDGQWKPGDRFPTEMELTRLFNVGRSTVREALNHLKTSNLIQVVPGRGTFVTEPLGVEHQILSRHIPDSATAQELFNIIEFRICIEPSTAYLAAERISHAQKKKILGIAGAVDNEDLSPSGFAETDIAFHIFLAEITGNPLCVETMNYLHTFFYKQQIVTSLIAARKKAAAQSHIAIAKAVAAHNPKLAEKEMRAHLCNTREYLESIVRETAFSGAAPREKESRL</sequence>
<protein>
    <submittedName>
        <fullName evidence="5">GntR family transcriptional repressor for pyruvate dehydrogenase complex</fullName>
    </submittedName>
</protein>
<dbReference type="SMART" id="SM00345">
    <property type="entry name" value="HTH_GNTR"/>
    <property type="match status" value="1"/>
</dbReference>
<dbReference type="PANTHER" id="PTHR43537">
    <property type="entry name" value="TRANSCRIPTIONAL REGULATOR, GNTR FAMILY"/>
    <property type="match status" value="1"/>
</dbReference>
<keyword evidence="2" id="KW-0238">DNA-binding</keyword>
<comment type="caution">
    <text evidence="5">The sequence shown here is derived from an EMBL/GenBank/DDBJ whole genome shotgun (WGS) entry which is preliminary data.</text>
</comment>
<evidence type="ECO:0000256" key="2">
    <source>
        <dbReference type="ARBA" id="ARBA00023125"/>
    </source>
</evidence>
<dbReference type="InterPro" id="IPR011711">
    <property type="entry name" value="GntR_C"/>
</dbReference>
<dbReference type="RefSeq" id="WP_166670048.1">
    <property type="nucleotide sequence ID" value="NZ_SORI01000006.1"/>
</dbReference>
<organism evidence="5 6">
    <name type="scientific">Aminivibrio pyruvatiphilus</name>
    <dbReference type="NCBI Taxonomy" id="1005740"/>
    <lineage>
        <taxon>Bacteria</taxon>
        <taxon>Thermotogati</taxon>
        <taxon>Synergistota</taxon>
        <taxon>Synergistia</taxon>
        <taxon>Synergistales</taxon>
        <taxon>Aminobacteriaceae</taxon>
        <taxon>Aminivibrio</taxon>
    </lineage>
</organism>
<name>A0A4R8M748_9BACT</name>
<keyword evidence="5" id="KW-0670">Pyruvate</keyword>
<dbReference type="PRINTS" id="PR00035">
    <property type="entry name" value="HTHGNTR"/>
</dbReference>
<dbReference type="SUPFAM" id="SSF46785">
    <property type="entry name" value="Winged helix' DNA-binding domain"/>
    <property type="match status" value="1"/>
</dbReference>
<proteinExistence type="predicted"/>
<dbReference type="SUPFAM" id="SSF48008">
    <property type="entry name" value="GntR ligand-binding domain-like"/>
    <property type="match status" value="1"/>
</dbReference>
<evidence type="ECO:0000313" key="5">
    <source>
        <dbReference type="EMBL" id="TDY61239.1"/>
    </source>
</evidence>
<dbReference type="InterPro" id="IPR008920">
    <property type="entry name" value="TF_FadR/GntR_C"/>
</dbReference>
<evidence type="ECO:0000256" key="1">
    <source>
        <dbReference type="ARBA" id="ARBA00023015"/>
    </source>
</evidence>
<dbReference type="InterPro" id="IPR036388">
    <property type="entry name" value="WH-like_DNA-bd_sf"/>
</dbReference>
<dbReference type="CDD" id="cd07377">
    <property type="entry name" value="WHTH_GntR"/>
    <property type="match status" value="1"/>
</dbReference>
<evidence type="ECO:0000256" key="3">
    <source>
        <dbReference type="ARBA" id="ARBA00023163"/>
    </source>
</evidence>
<dbReference type="EMBL" id="SORI01000006">
    <property type="protein sequence ID" value="TDY61239.1"/>
    <property type="molecule type" value="Genomic_DNA"/>
</dbReference>
<accession>A0A4R8M748</accession>
<dbReference type="Proteomes" id="UP000295066">
    <property type="component" value="Unassembled WGS sequence"/>
</dbReference>
<dbReference type="GO" id="GO:0003677">
    <property type="term" value="F:DNA binding"/>
    <property type="evidence" value="ECO:0007669"/>
    <property type="project" value="UniProtKB-KW"/>
</dbReference>
<dbReference type="Gene3D" id="1.20.120.530">
    <property type="entry name" value="GntR ligand-binding domain-like"/>
    <property type="match status" value="1"/>
</dbReference>
<dbReference type="InterPro" id="IPR000524">
    <property type="entry name" value="Tscrpt_reg_HTH_GntR"/>
</dbReference>
<dbReference type="PROSITE" id="PS50949">
    <property type="entry name" value="HTH_GNTR"/>
    <property type="match status" value="1"/>
</dbReference>
<keyword evidence="3" id="KW-0804">Transcription</keyword>
<reference evidence="5 6" key="1">
    <citation type="submission" date="2019-03" db="EMBL/GenBank/DDBJ databases">
        <title>Genomic Encyclopedia of Type Strains, Phase IV (KMG-IV): sequencing the most valuable type-strain genomes for metagenomic binning, comparative biology and taxonomic classification.</title>
        <authorList>
            <person name="Goeker M."/>
        </authorList>
    </citation>
    <scope>NUCLEOTIDE SEQUENCE [LARGE SCALE GENOMIC DNA]</scope>
    <source>
        <strain evidence="5 6">DSM 25964</strain>
    </source>
</reference>
<evidence type="ECO:0000313" key="6">
    <source>
        <dbReference type="Proteomes" id="UP000295066"/>
    </source>
</evidence>
<dbReference type="Pfam" id="PF07729">
    <property type="entry name" value="FCD"/>
    <property type="match status" value="1"/>
</dbReference>
<gene>
    <name evidence="5" type="ORF">C8D99_10694</name>
</gene>
<feature type="domain" description="HTH gntR-type" evidence="4">
    <location>
        <begin position="9"/>
        <end position="77"/>
    </location>
</feature>
<dbReference type="SMART" id="SM00895">
    <property type="entry name" value="FCD"/>
    <property type="match status" value="1"/>
</dbReference>